<keyword evidence="5 6" id="KW-0949">S-adenosyl-L-methionine</keyword>
<evidence type="ECO:0000256" key="4">
    <source>
        <dbReference type="ARBA" id="ARBA00022679"/>
    </source>
</evidence>
<evidence type="ECO:0000256" key="6">
    <source>
        <dbReference type="HAMAP-Rule" id="MF_00735"/>
    </source>
</evidence>
<dbReference type="NCBIfam" id="NF001785">
    <property type="entry name" value="PRK00517.2-2"/>
    <property type="match status" value="1"/>
</dbReference>
<proteinExistence type="inferred from homology"/>
<dbReference type="PIRSF" id="PIRSF000401">
    <property type="entry name" value="RPL11_MTase"/>
    <property type="match status" value="1"/>
</dbReference>
<evidence type="ECO:0000313" key="7">
    <source>
        <dbReference type="EMBL" id="TXC76977.1"/>
    </source>
</evidence>
<keyword evidence="7" id="KW-0687">Ribonucleoprotein</keyword>
<keyword evidence="3 6" id="KW-0489">Methyltransferase</keyword>
<comment type="caution">
    <text evidence="7">The sequence shown here is derived from an EMBL/GenBank/DDBJ whole genome shotgun (WGS) entry which is preliminary data.</text>
</comment>
<dbReference type="EC" id="2.1.1.-" evidence="6"/>
<protein>
    <recommendedName>
        <fullName evidence="6">Ribosomal protein L11 methyltransferase</fullName>
        <shortName evidence="6">L11 Mtase</shortName>
        <ecNumber evidence="6">2.1.1.-</ecNumber>
    </recommendedName>
</protein>
<evidence type="ECO:0000256" key="5">
    <source>
        <dbReference type="ARBA" id="ARBA00022691"/>
    </source>
</evidence>
<dbReference type="PANTHER" id="PTHR43648">
    <property type="entry name" value="ELECTRON TRANSFER FLAVOPROTEIN BETA SUBUNIT LYSINE METHYLTRANSFERASE"/>
    <property type="match status" value="1"/>
</dbReference>
<organism evidence="7 8">
    <name type="scientific">Luteibaculum oceani</name>
    <dbReference type="NCBI Taxonomy" id="1294296"/>
    <lineage>
        <taxon>Bacteria</taxon>
        <taxon>Pseudomonadati</taxon>
        <taxon>Bacteroidota</taxon>
        <taxon>Flavobacteriia</taxon>
        <taxon>Flavobacteriales</taxon>
        <taxon>Luteibaculaceae</taxon>
        <taxon>Luteibaculum</taxon>
    </lineage>
</organism>
<accession>A0A5C6UUH8</accession>
<comment type="catalytic activity">
    <reaction evidence="6">
        <text>L-lysyl-[protein] + 3 S-adenosyl-L-methionine = N(6),N(6),N(6)-trimethyl-L-lysyl-[protein] + 3 S-adenosyl-L-homocysteine + 3 H(+)</text>
        <dbReference type="Rhea" id="RHEA:54192"/>
        <dbReference type="Rhea" id="RHEA-COMP:9752"/>
        <dbReference type="Rhea" id="RHEA-COMP:13826"/>
        <dbReference type="ChEBI" id="CHEBI:15378"/>
        <dbReference type="ChEBI" id="CHEBI:29969"/>
        <dbReference type="ChEBI" id="CHEBI:57856"/>
        <dbReference type="ChEBI" id="CHEBI:59789"/>
        <dbReference type="ChEBI" id="CHEBI:61961"/>
    </reaction>
</comment>
<keyword evidence="8" id="KW-1185">Reference proteome</keyword>
<sequence>MEYTSWNISISPLEQKELLYPILAELGFDSFEETSEGLKAFIPTDDYKNDLVEEVKSHAWLASSKVEITVEQHEHQNWNEVWESNFQPIQIEDRLLIRAPFHPENTRVKMDLLIAPQMSFGTGHHETTYLMCNMLLDYPVTDKSVLDMGSGTGILAILCEKLGAKKTLGIEIEEMAVQNAMDNAALNNCSKTAFLHGDANGIPQEKYELILANINRNILLQDMDKYAAALKQGGDLFLSGFYNSDVEILVTKANELGLTRINKTLKNDWCLLQLQK</sequence>
<keyword evidence="2 6" id="KW-0963">Cytoplasm</keyword>
<evidence type="ECO:0000256" key="3">
    <source>
        <dbReference type="ARBA" id="ARBA00022603"/>
    </source>
</evidence>
<dbReference type="Gene3D" id="3.40.50.150">
    <property type="entry name" value="Vaccinia Virus protein VP39"/>
    <property type="match status" value="1"/>
</dbReference>
<dbReference type="RefSeq" id="WP_147015115.1">
    <property type="nucleotide sequence ID" value="NZ_VORB01000009.1"/>
</dbReference>
<comment type="caution">
    <text evidence="6">Lacks conserved residue(s) required for the propagation of feature annotation.</text>
</comment>
<dbReference type="PANTHER" id="PTHR43648:SF1">
    <property type="entry name" value="ELECTRON TRANSFER FLAVOPROTEIN BETA SUBUNIT LYSINE METHYLTRANSFERASE"/>
    <property type="match status" value="1"/>
</dbReference>
<evidence type="ECO:0000256" key="2">
    <source>
        <dbReference type="ARBA" id="ARBA00022490"/>
    </source>
</evidence>
<keyword evidence="4 6" id="KW-0808">Transferase</keyword>
<dbReference type="Pfam" id="PF06325">
    <property type="entry name" value="PrmA"/>
    <property type="match status" value="1"/>
</dbReference>
<dbReference type="Proteomes" id="UP000321168">
    <property type="component" value="Unassembled WGS sequence"/>
</dbReference>
<keyword evidence="7" id="KW-0689">Ribosomal protein</keyword>
<dbReference type="OrthoDB" id="9785995at2"/>
<dbReference type="InterPro" id="IPR004498">
    <property type="entry name" value="Ribosomal_PrmA_MeTrfase"/>
</dbReference>
<dbReference type="GO" id="GO:0005737">
    <property type="term" value="C:cytoplasm"/>
    <property type="evidence" value="ECO:0007669"/>
    <property type="project" value="UniProtKB-SubCell"/>
</dbReference>
<comment type="subcellular location">
    <subcellularLocation>
        <location evidence="6">Cytoplasm</location>
    </subcellularLocation>
</comment>
<evidence type="ECO:0000256" key="1">
    <source>
        <dbReference type="ARBA" id="ARBA00009741"/>
    </source>
</evidence>
<dbReference type="SUPFAM" id="SSF53335">
    <property type="entry name" value="S-adenosyl-L-methionine-dependent methyltransferases"/>
    <property type="match status" value="1"/>
</dbReference>
<comment type="function">
    <text evidence="6">Methylates ribosomal protein L11.</text>
</comment>
<dbReference type="AlphaFoldDB" id="A0A5C6UUH8"/>
<dbReference type="HAMAP" id="MF_00735">
    <property type="entry name" value="Methyltr_PrmA"/>
    <property type="match status" value="1"/>
</dbReference>
<reference evidence="7 8" key="1">
    <citation type="submission" date="2019-08" db="EMBL/GenBank/DDBJ databases">
        <title>Genome of Luteibaculum oceani JCM 18817.</title>
        <authorList>
            <person name="Bowman J.P."/>
        </authorList>
    </citation>
    <scope>NUCLEOTIDE SEQUENCE [LARGE SCALE GENOMIC DNA]</scope>
    <source>
        <strain evidence="7 8">JCM 18817</strain>
    </source>
</reference>
<dbReference type="GO" id="GO:0005840">
    <property type="term" value="C:ribosome"/>
    <property type="evidence" value="ECO:0007669"/>
    <property type="project" value="UniProtKB-KW"/>
</dbReference>
<dbReference type="InterPro" id="IPR029063">
    <property type="entry name" value="SAM-dependent_MTases_sf"/>
</dbReference>
<gene>
    <name evidence="6" type="primary">prmA</name>
    <name evidence="7" type="ORF">FRX97_10215</name>
</gene>
<dbReference type="EMBL" id="VORB01000009">
    <property type="protein sequence ID" value="TXC76977.1"/>
    <property type="molecule type" value="Genomic_DNA"/>
</dbReference>
<evidence type="ECO:0000313" key="8">
    <source>
        <dbReference type="Proteomes" id="UP000321168"/>
    </source>
</evidence>
<comment type="similarity">
    <text evidence="1 6">Belongs to the methyltransferase superfamily. PrmA family.</text>
</comment>
<dbReference type="CDD" id="cd02440">
    <property type="entry name" value="AdoMet_MTases"/>
    <property type="match status" value="1"/>
</dbReference>
<dbReference type="GO" id="GO:0008276">
    <property type="term" value="F:protein methyltransferase activity"/>
    <property type="evidence" value="ECO:0007669"/>
    <property type="project" value="UniProtKB-UniRule"/>
</dbReference>
<dbReference type="GO" id="GO:0032259">
    <property type="term" value="P:methylation"/>
    <property type="evidence" value="ECO:0007669"/>
    <property type="project" value="UniProtKB-KW"/>
</dbReference>
<name>A0A5C6UUH8_9FLAO</name>
<dbReference type="InterPro" id="IPR050078">
    <property type="entry name" value="Ribosomal_L11_MeTrfase_PrmA"/>
</dbReference>